<dbReference type="InterPro" id="IPR010982">
    <property type="entry name" value="Lambda_DNA-bd_dom_sf"/>
</dbReference>
<dbReference type="InterPro" id="IPR001387">
    <property type="entry name" value="Cro/C1-type_HTH"/>
</dbReference>
<dbReference type="Proteomes" id="UP000662736">
    <property type="component" value="Chromosome"/>
</dbReference>
<reference evidence="4" key="3">
    <citation type="submission" date="2023-04" db="EMBL/GenBank/DDBJ databases">
        <title>Molecular characterization of the Integrative and Conjugative elements harboring multidrug-resistance gene from Glaesserella (Haemophilus) parasuis.</title>
        <authorList>
            <person name="Che Y."/>
            <person name="Zhou L."/>
        </authorList>
    </citation>
    <scope>NUCLEOTIDE SEQUENCE</scope>
    <source>
        <strain evidence="4">Z44</strain>
    </source>
</reference>
<proteinExistence type="predicted"/>
<dbReference type="EMBL" id="CP121769">
    <property type="protein sequence ID" value="WGE09083.1"/>
    <property type="molecule type" value="Genomic_DNA"/>
</dbReference>
<reference evidence="3" key="2">
    <citation type="submission" date="2021-03" db="EMBL/GenBank/DDBJ databases">
        <title>Characterization of a novel Integrative Conjugative Element in Glaesserella parasuis.</title>
        <authorList>
            <person name="Hu G."/>
            <person name="Sun H."/>
        </authorList>
    </citation>
    <scope>NUCLEOTIDE SEQUENCE</scope>
    <source>
        <strain evidence="3">GHP1807</strain>
    </source>
</reference>
<dbReference type="PANTHER" id="PTHR35894">
    <property type="entry name" value="GENERAL SECRETION PATHWAY PROTEIN A-RELATED"/>
    <property type="match status" value="1"/>
</dbReference>
<name>A0A1S9ZXP4_GLAPU</name>
<dbReference type="GeneID" id="66618642"/>
<evidence type="ECO:0000313" key="5">
    <source>
        <dbReference type="Proteomes" id="UP000509790"/>
    </source>
</evidence>
<dbReference type="Proteomes" id="UP000509790">
    <property type="component" value="Chromosome"/>
</dbReference>
<dbReference type="Gene3D" id="3.40.50.300">
    <property type="entry name" value="P-loop containing nucleotide triphosphate hydrolases"/>
    <property type="match status" value="1"/>
</dbReference>
<dbReference type="EMBL" id="CP071491">
    <property type="protein sequence ID" value="QSX17193.1"/>
    <property type="molecule type" value="Genomic_DNA"/>
</dbReference>
<dbReference type="PROSITE" id="PS50943">
    <property type="entry name" value="HTH_CROC1"/>
    <property type="match status" value="1"/>
</dbReference>
<accession>A0A1S9ZXP4</accession>
<dbReference type="InterPro" id="IPR049945">
    <property type="entry name" value="AAA_22"/>
</dbReference>
<evidence type="ECO:0000313" key="4">
    <source>
        <dbReference type="EMBL" id="WGE09083.1"/>
    </source>
</evidence>
<dbReference type="EMBL" id="CP041334">
    <property type="protein sequence ID" value="QKY72387.1"/>
    <property type="molecule type" value="Genomic_DNA"/>
</dbReference>
<dbReference type="SUPFAM" id="SSF52540">
    <property type="entry name" value="P-loop containing nucleoside triphosphate hydrolases"/>
    <property type="match status" value="1"/>
</dbReference>
<dbReference type="AlphaFoldDB" id="A0A1S9ZXP4"/>
<dbReference type="PANTHER" id="PTHR35894:SF5">
    <property type="entry name" value="MU-LIKE PROPHAGE FLUMU DNA TRANSPOSITION PROTEIN B"/>
    <property type="match status" value="1"/>
</dbReference>
<dbReference type="InterPro" id="IPR003593">
    <property type="entry name" value="AAA+_ATPase"/>
</dbReference>
<dbReference type="Proteomes" id="UP001222296">
    <property type="component" value="Chromosome"/>
</dbReference>
<reference evidence="2 5" key="1">
    <citation type="submission" date="2019-06" db="EMBL/GenBank/DDBJ databases">
        <title>Complete genome sequence of Haemophilus parasuis HPS412.</title>
        <authorList>
            <person name="Yang S."/>
            <person name="Huang C."/>
        </authorList>
    </citation>
    <scope>NUCLEOTIDE SEQUENCE [LARGE SCALE GENOMIC DNA]</scope>
    <source>
        <strain evidence="2 5">HPS412</strain>
    </source>
</reference>
<gene>
    <name evidence="2" type="ORF">FLK62_03450</name>
    <name evidence="3" type="ORF">J1G54_01020</name>
    <name evidence="4" type="ORF">QBL01_07400</name>
</gene>
<feature type="domain" description="HTH cro/C1-type" evidence="1">
    <location>
        <begin position="6"/>
        <end position="53"/>
    </location>
</feature>
<dbReference type="RefSeq" id="WP_016057750.1">
    <property type="nucleotide sequence ID" value="NZ_CBCRUP010000028.1"/>
</dbReference>
<dbReference type="GO" id="GO:0003677">
    <property type="term" value="F:DNA binding"/>
    <property type="evidence" value="ECO:0007669"/>
    <property type="project" value="InterPro"/>
</dbReference>
<dbReference type="Gene3D" id="1.10.260.40">
    <property type="entry name" value="lambda repressor-like DNA-binding domains"/>
    <property type="match status" value="1"/>
</dbReference>
<sequence>MKNQLLKDYMERTKIGQKEVANKLGVSIATVSLYLRGEYDGNVEELNIKVEQFLARQKDKVLEYKVSAEFVPTFTARQIMATIQEAHIEGDMCAVYGASGLGKTQAVLQYAKENTGVILIETNMSYTAKVLLQKISEKLNLNNRGTLDQLFDGIVARLKGSERVIIIDEAENLPTRSLEFIRRIHDATKVGVALVGTERLLINLKGRHNDLAQVYNRIWRTSSLGNALPEKDLHLLTERALNTGEYNELFFKHSQGNARRLNKLIRGVVRLSHINECQIDERLIKEYTKMLIG</sequence>
<evidence type="ECO:0000259" key="1">
    <source>
        <dbReference type="PROSITE" id="PS50943"/>
    </source>
</evidence>
<dbReference type="InterPro" id="IPR052026">
    <property type="entry name" value="ExeA_AAA_ATPase_DNA-bind"/>
</dbReference>
<protein>
    <submittedName>
        <fullName evidence="4">AAA family ATPase</fullName>
    </submittedName>
</protein>
<dbReference type="Pfam" id="PF13401">
    <property type="entry name" value="AAA_22"/>
    <property type="match status" value="1"/>
</dbReference>
<dbReference type="GO" id="GO:0016887">
    <property type="term" value="F:ATP hydrolysis activity"/>
    <property type="evidence" value="ECO:0007669"/>
    <property type="project" value="InterPro"/>
</dbReference>
<dbReference type="SMART" id="SM00530">
    <property type="entry name" value="HTH_XRE"/>
    <property type="match status" value="1"/>
</dbReference>
<evidence type="ECO:0000313" key="2">
    <source>
        <dbReference type="EMBL" id="QKY72387.1"/>
    </source>
</evidence>
<dbReference type="KEGG" id="hpas:JL26_08270"/>
<evidence type="ECO:0000313" key="3">
    <source>
        <dbReference type="EMBL" id="QSX17193.1"/>
    </source>
</evidence>
<organism evidence="4 6">
    <name type="scientific">Glaesserella parasuis</name>
    <name type="common">Haemophilus parasuis</name>
    <dbReference type="NCBI Taxonomy" id="738"/>
    <lineage>
        <taxon>Bacteria</taxon>
        <taxon>Pseudomonadati</taxon>
        <taxon>Pseudomonadota</taxon>
        <taxon>Gammaproteobacteria</taxon>
        <taxon>Pasteurellales</taxon>
        <taxon>Pasteurellaceae</taxon>
        <taxon>Glaesserella</taxon>
    </lineage>
</organism>
<dbReference type="InterPro" id="IPR027417">
    <property type="entry name" value="P-loop_NTPase"/>
</dbReference>
<dbReference type="SMART" id="SM00382">
    <property type="entry name" value="AAA"/>
    <property type="match status" value="1"/>
</dbReference>
<dbReference type="SUPFAM" id="SSF47413">
    <property type="entry name" value="lambda repressor-like DNA-binding domains"/>
    <property type="match status" value="1"/>
</dbReference>
<evidence type="ECO:0000313" key="6">
    <source>
        <dbReference type="Proteomes" id="UP001222296"/>
    </source>
</evidence>